<dbReference type="EMBL" id="JAZDRP010000008">
    <property type="protein sequence ID" value="MEE2527083.1"/>
    <property type="molecule type" value="Genomic_DNA"/>
</dbReference>
<protein>
    <submittedName>
        <fullName evidence="1">DUF1289 domain-containing protein</fullName>
    </submittedName>
</protein>
<reference evidence="1 2" key="1">
    <citation type="submission" date="2024-01" db="EMBL/GenBank/DDBJ databases">
        <title>Hyphobacterium bacterium isolated from marine sediment.</title>
        <authorList>
            <person name="Zhao S."/>
        </authorList>
    </citation>
    <scope>NUCLEOTIDE SEQUENCE [LARGE SCALE GENOMIC DNA]</scope>
    <source>
        <strain evidence="2">HN65</strain>
    </source>
</reference>
<dbReference type="Proteomes" id="UP001354971">
    <property type="component" value="Unassembled WGS sequence"/>
</dbReference>
<dbReference type="PANTHER" id="PTHR35175:SF2">
    <property type="entry name" value="DUF1289 DOMAIN-CONTAINING PROTEIN"/>
    <property type="match status" value="1"/>
</dbReference>
<organism evidence="1 2">
    <name type="scientific">Hyphobacterium lacteum</name>
    <dbReference type="NCBI Taxonomy" id="3116575"/>
    <lineage>
        <taxon>Bacteria</taxon>
        <taxon>Pseudomonadati</taxon>
        <taxon>Pseudomonadota</taxon>
        <taxon>Alphaproteobacteria</taxon>
        <taxon>Maricaulales</taxon>
        <taxon>Maricaulaceae</taxon>
        <taxon>Hyphobacterium</taxon>
    </lineage>
</organism>
<dbReference type="PANTHER" id="PTHR35175">
    <property type="entry name" value="DUF1289 DOMAIN-CONTAINING PROTEIN"/>
    <property type="match status" value="1"/>
</dbReference>
<dbReference type="InterPro" id="IPR010710">
    <property type="entry name" value="DUF1289"/>
</dbReference>
<name>A0ABU7LT63_9PROT</name>
<comment type="caution">
    <text evidence="1">The sequence shown here is derived from an EMBL/GenBank/DDBJ whole genome shotgun (WGS) entry which is preliminary data.</text>
</comment>
<proteinExistence type="predicted"/>
<keyword evidence="2" id="KW-1185">Reference proteome</keyword>
<evidence type="ECO:0000313" key="2">
    <source>
        <dbReference type="Proteomes" id="UP001354971"/>
    </source>
</evidence>
<dbReference type="Pfam" id="PF06945">
    <property type="entry name" value="DUF1289"/>
    <property type="match status" value="1"/>
</dbReference>
<evidence type="ECO:0000313" key="1">
    <source>
        <dbReference type="EMBL" id="MEE2527083.1"/>
    </source>
</evidence>
<dbReference type="RefSeq" id="WP_330199747.1">
    <property type="nucleotide sequence ID" value="NZ_JAZDRP010000008.1"/>
</dbReference>
<gene>
    <name evidence="1" type="ORF">V0U79_11950</name>
</gene>
<accession>A0ABU7LT63</accession>
<sequence length="63" mass="7426">MSVWTPCKKVCFVDPKVGLCVGCFRSLEELGQWTAYTDEERKAIKRDLPVREENYRKMKEKKA</sequence>